<evidence type="ECO:0000259" key="1">
    <source>
        <dbReference type="PROSITE" id="PS50011"/>
    </source>
</evidence>
<dbReference type="InterPro" id="IPR001245">
    <property type="entry name" value="Ser-Thr/Tyr_kinase_cat_dom"/>
</dbReference>
<reference evidence="3" key="2">
    <citation type="submission" date="2015-01" db="EMBL/GenBank/DDBJ databases">
        <title>Evolutionary Origins and Diversification of the Mycorrhizal Mutualists.</title>
        <authorList>
            <consortium name="DOE Joint Genome Institute"/>
            <consortium name="Mycorrhizal Genomics Consortium"/>
            <person name="Kohler A."/>
            <person name="Kuo A."/>
            <person name="Nagy L.G."/>
            <person name="Floudas D."/>
            <person name="Copeland A."/>
            <person name="Barry K.W."/>
            <person name="Cichocki N."/>
            <person name="Veneault-Fourrey C."/>
            <person name="LaButti K."/>
            <person name="Lindquist E.A."/>
            <person name="Lipzen A."/>
            <person name="Lundell T."/>
            <person name="Morin E."/>
            <person name="Murat C."/>
            <person name="Riley R."/>
            <person name="Ohm R."/>
            <person name="Sun H."/>
            <person name="Tunlid A."/>
            <person name="Henrissat B."/>
            <person name="Grigoriev I.V."/>
            <person name="Hibbett D.S."/>
            <person name="Martin F."/>
        </authorList>
    </citation>
    <scope>NUCLEOTIDE SEQUENCE [LARGE SCALE GENOMIC DNA]</scope>
    <source>
        <strain evidence="3">Foug A</strain>
    </source>
</reference>
<organism evidence="2 3">
    <name type="scientific">Scleroderma citrinum Foug A</name>
    <dbReference type="NCBI Taxonomy" id="1036808"/>
    <lineage>
        <taxon>Eukaryota</taxon>
        <taxon>Fungi</taxon>
        <taxon>Dikarya</taxon>
        <taxon>Basidiomycota</taxon>
        <taxon>Agaricomycotina</taxon>
        <taxon>Agaricomycetes</taxon>
        <taxon>Agaricomycetidae</taxon>
        <taxon>Boletales</taxon>
        <taxon>Sclerodermatineae</taxon>
        <taxon>Sclerodermataceae</taxon>
        <taxon>Scleroderma</taxon>
    </lineage>
</organism>
<dbReference type="Proteomes" id="UP000053989">
    <property type="component" value="Unassembled WGS sequence"/>
</dbReference>
<dbReference type="SUPFAM" id="SSF56112">
    <property type="entry name" value="Protein kinase-like (PK-like)"/>
    <property type="match status" value="1"/>
</dbReference>
<dbReference type="AlphaFoldDB" id="A0A0C2ZYL1"/>
<dbReference type="GO" id="GO:0005524">
    <property type="term" value="F:ATP binding"/>
    <property type="evidence" value="ECO:0007669"/>
    <property type="project" value="InterPro"/>
</dbReference>
<feature type="domain" description="Protein kinase" evidence="1">
    <location>
        <begin position="26"/>
        <end position="147"/>
    </location>
</feature>
<gene>
    <name evidence="2" type="ORF">SCLCIDRAFT_1219380</name>
</gene>
<dbReference type="PROSITE" id="PS50011">
    <property type="entry name" value="PROTEIN_KINASE_DOM"/>
    <property type="match status" value="1"/>
</dbReference>
<dbReference type="InterPro" id="IPR011009">
    <property type="entry name" value="Kinase-like_dom_sf"/>
</dbReference>
<proteinExistence type="predicted"/>
<dbReference type="GO" id="GO:0004672">
    <property type="term" value="F:protein kinase activity"/>
    <property type="evidence" value="ECO:0007669"/>
    <property type="project" value="InterPro"/>
</dbReference>
<protein>
    <recommendedName>
        <fullName evidence="1">Protein kinase domain-containing protein</fullName>
    </recommendedName>
</protein>
<reference evidence="2 3" key="1">
    <citation type="submission" date="2014-04" db="EMBL/GenBank/DDBJ databases">
        <authorList>
            <consortium name="DOE Joint Genome Institute"/>
            <person name="Kuo A."/>
            <person name="Kohler A."/>
            <person name="Nagy L.G."/>
            <person name="Floudas D."/>
            <person name="Copeland A."/>
            <person name="Barry K.W."/>
            <person name="Cichocki N."/>
            <person name="Veneault-Fourrey C."/>
            <person name="LaButti K."/>
            <person name="Lindquist E.A."/>
            <person name="Lipzen A."/>
            <person name="Lundell T."/>
            <person name="Morin E."/>
            <person name="Murat C."/>
            <person name="Sun H."/>
            <person name="Tunlid A."/>
            <person name="Henrissat B."/>
            <person name="Grigoriev I.V."/>
            <person name="Hibbett D.S."/>
            <person name="Martin F."/>
            <person name="Nordberg H.P."/>
            <person name="Cantor M.N."/>
            <person name="Hua S.X."/>
        </authorList>
    </citation>
    <scope>NUCLEOTIDE SEQUENCE [LARGE SCALE GENOMIC DNA]</scope>
    <source>
        <strain evidence="2 3">Foug A</strain>
    </source>
</reference>
<keyword evidence="3" id="KW-1185">Reference proteome</keyword>
<name>A0A0C2ZYL1_9AGAM</name>
<dbReference type="Gene3D" id="1.10.510.10">
    <property type="entry name" value="Transferase(Phosphotransferase) domain 1"/>
    <property type="match status" value="1"/>
</dbReference>
<dbReference type="OrthoDB" id="2683818at2759"/>
<sequence>MASSPPPEEYAQQASYYCANLNGLVDRDTSHLFRGDRTRVYRGTLKREGTGASGVIQVALKVVWFTPEGDGSIEHVLREVHVWSKLCHPNIAKLLGFVTEFDDTLSMVSEWMAKGNAYQYVQDQSVDPRPLVSRDSSMTVRDICENL</sequence>
<dbReference type="InterPro" id="IPR000719">
    <property type="entry name" value="Prot_kinase_dom"/>
</dbReference>
<evidence type="ECO:0000313" key="3">
    <source>
        <dbReference type="Proteomes" id="UP000053989"/>
    </source>
</evidence>
<dbReference type="InParanoid" id="A0A0C2ZYL1"/>
<accession>A0A0C2ZYL1</accession>
<evidence type="ECO:0000313" key="2">
    <source>
        <dbReference type="EMBL" id="KIM57542.1"/>
    </source>
</evidence>
<dbReference type="HOGENOM" id="CLU_000288_7_21_1"/>
<dbReference type="Pfam" id="PF07714">
    <property type="entry name" value="PK_Tyr_Ser-Thr"/>
    <property type="match status" value="1"/>
</dbReference>
<dbReference type="EMBL" id="KN822099">
    <property type="protein sequence ID" value="KIM57542.1"/>
    <property type="molecule type" value="Genomic_DNA"/>
</dbReference>